<name>A0A5D3WJK0_9BACT</name>
<dbReference type="GO" id="GO:0016787">
    <property type="term" value="F:hydrolase activity"/>
    <property type="evidence" value="ECO:0007669"/>
    <property type="project" value="UniProtKB-KW"/>
</dbReference>
<evidence type="ECO:0000256" key="2">
    <source>
        <dbReference type="ARBA" id="ARBA00022759"/>
    </source>
</evidence>
<keyword evidence="4" id="KW-0732">Signal</keyword>
<accession>A0A5D3WJK0</accession>
<dbReference type="Pfam" id="PF00565">
    <property type="entry name" value="SNase"/>
    <property type="match status" value="1"/>
</dbReference>
<evidence type="ECO:0000256" key="4">
    <source>
        <dbReference type="SAM" id="SignalP"/>
    </source>
</evidence>
<keyword evidence="3" id="KW-0378">Hydrolase</keyword>
<dbReference type="Gene3D" id="2.40.50.90">
    <property type="match status" value="1"/>
</dbReference>
<evidence type="ECO:0000256" key="3">
    <source>
        <dbReference type="ARBA" id="ARBA00022801"/>
    </source>
</evidence>
<dbReference type="SUPFAM" id="SSF50199">
    <property type="entry name" value="Staphylococcal nuclease"/>
    <property type="match status" value="1"/>
</dbReference>
<dbReference type="RefSeq" id="WP_187426781.1">
    <property type="nucleotide sequence ID" value="NZ_VNIB01000012.1"/>
</dbReference>
<gene>
    <name evidence="6" type="ORF">EDC39_11252</name>
</gene>
<keyword evidence="1" id="KW-0540">Nuclease</keyword>
<evidence type="ECO:0000313" key="6">
    <source>
        <dbReference type="EMBL" id="TYO96764.1"/>
    </source>
</evidence>
<dbReference type="PROSITE" id="PS50830">
    <property type="entry name" value="TNASE_3"/>
    <property type="match status" value="1"/>
</dbReference>
<evidence type="ECO:0000313" key="7">
    <source>
        <dbReference type="Proteomes" id="UP000324159"/>
    </source>
</evidence>
<proteinExistence type="predicted"/>
<keyword evidence="7" id="KW-1185">Reference proteome</keyword>
<organism evidence="6 7">
    <name type="scientific">Geothermobacter ehrlichii</name>
    <dbReference type="NCBI Taxonomy" id="213224"/>
    <lineage>
        <taxon>Bacteria</taxon>
        <taxon>Pseudomonadati</taxon>
        <taxon>Thermodesulfobacteriota</taxon>
        <taxon>Desulfuromonadia</taxon>
        <taxon>Desulfuromonadales</taxon>
        <taxon>Geothermobacteraceae</taxon>
        <taxon>Geothermobacter</taxon>
    </lineage>
</organism>
<evidence type="ECO:0000259" key="5">
    <source>
        <dbReference type="PROSITE" id="PS50830"/>
    </source>
</evidence>
<dbReference type="GO" id="GO:0004519">
    <property type="term" value="F:endonuclease activity"/>
    <property type="evidence" value="ECO:0007669"/>
    <property type="project" value="UniProtKB-KW"/>
</dbReference>
<dbReference type="EMBL" id="VNIB01000012">
    <property type="protein sequence ID" value="TYO96764.1"/>
    <property type="molecule type" value="Genomic_DNA"/>
</dbReference>
<feature type="signal peptide" evidence="4">
    <location>
        <begin position="1"/>
        <end position="22"/>
    </location>
</feature>
<comment type="caution">
    <text evidence="6">The sequence shown here is derived from an EMBL/GenBank/DDBJ whole genome shotgun (WGS) entry which is preliminary data.</text>
</comment>
<dbReference type="PANTHER" id="PTHR12302">
    <property type="entry name" value="EBNA2 BINDING PROTEIN P100"/>
    <property type="match status" value="1"/>
</dbReference>
<feature type="domain" description="TNase-like" evidence="5">
    <location>
        <begin position="31"/>
        <end position="141"/>
    </location>
</feature>
<reference evidence="6 7" key="1">
    <citation type="submission" date="2019-07" db="EMBL/GenBank/DDBJ databases">
        <title>Genomic Encyclopedia of Type Strains, Phase IV (KMG-IV): sequencing the most valuable type-strain genomes for metagenomic binning, comparative biology and taxonomic classification.</title>
        <authorList>
            <person name="Goeker M."/>
        </authorList>
    </citation>
    <scope>NUCLEOTIDE SEQUENCE [LARGE SCALE GENOMIC DNA]</scope>
    <source>
        <strain evidence="6 7">SS015</strain>
    </source>
</reference>
<dbReference type="Proteomes" id="UP000324159">
    <property type="component" value="Unassembled WGS sequence"/>
</dbReference>
<sequence length="322" mass="36585">MKYFCMTLCLFFFLFTDTAVYSMDLCRASNVIDGDSLTIKCQRYNGIIGLYGVDAPELTQAYGNEAKNYLFNLVKNKQLIIISMFHKQKKASIVFENGKSLNAQLILNGYAWADKNERSPSSRYLKFEKEARKSKKGLWAIENNVQPWVYRLRYNLADDEEKVLNNLETSKFNQEQKKHGHSSQSNKYSNYSECFYAEYSKAVGGSSAKTASGAIINLKIGTSVAQTICDAMFGVKRKTTKRKISKAIKCRSDYTCRIGYMCMKKPYRSEGICVKRVDKYGIQSFDPPQADSVGPRLDEGCISSVDCPTGFRCDPFYKQCVK</sequence>
<dbReference type="AlphaFoldDB" id="A0A5D3WJK0"/>
<feature type="chain" id="PRO_5022997274" evidence="4">
    <location>
        <begin position="23"/>
        <end position="322"/>
    </location>
</feature>
<dbReference type="InterPro" id="IPR035437">
    <property type="entry name" value="SNase_OB-fold_sf"/>
</dbReference>
<dbReference type="SMART" id="SM00318">
    <property type="entry name" value="SNc"/>
    <property type="match status" value="1"/>
</dbReference>
<protein>
    <submittedName>
        <fullName evidence="6">Endonuclease YncB(Thermonuclease family)</fullName>
    </submittedName>
</protein>
<dbReference type="InterPro" id="IPR016071">
    <property type="entry name" value="Staphylococal_nuclease_OB-fold"/>
</dbReference>
<evidence type="ECO:0000256" key="1">
    <source>
        <dbReference type="ARBA" id="ARBA00022722"/>
    </source>
</evidence>
<dbReference type="PANTHER" id="PTHR12302:SF3">
    <property type="entry name" value="SERINE_THREONINE-PROTEIN KINASE 31"/>
    <property type="match status" value="1"/>
</dbReference>
<keyword evidence="2 6" id="KW-0255">Endonuclease</keyword>